<dbReference type="Proteomes" id="UP000694861">
    <property type="component" value="Linkage group LG2"/>
</dbReference>
<reference evidence="2" key="2">
    <citation type="submission" date="2025-08" db="UniProtKB">
        <authorList>
            <consortium name="RefSeq"/>
        </authorList>
    </citation>
    <scope>IDENTIFICATION</scope>
</reference>
<evidence type="ECO:0000313" key="1">
    <source>
        <dbReference type="Proteomes" id="UP000694861"/>
    </source>
</evidence>
<name>A0ABM1LI54_PRUMU</name>
<dbReference type="GeneID" id="103322496"/>
<evidence type="ECO:0000313" key="2">
    <source>
        <dbReference type="RefSeq" id="XP_016647081.1"/>
    </source>
</evidence>
<dbReference type="PANTHER" id="PTHR12794">
    <property type="entry name" value="GEMIN2"/>
    <property type="match status" value="1"/>
</dbReference>
<dbReference type="PANTHER" id="PTHR12794:SF0">
    <property type="entry name" value="GEM-ASSOCIATED PROTEIN 2"/>
    <property type="match status" value="1"/>
</dbReference>
<sequence length="143" mass="16121">MESNEYLCALKNGLTQSAKDPMSNVLDMCFFFCVLRSLIGLSCVLLVYSPWEAFSENVDIELQKLVNNQTQDASPLDPFCSYSATDENGYPFPEKECSEDDDSDEDYASIQRPAFVVEGEPNFDSGSPEDGLEYLRRVRWEAA</sequence>
<keyword evidence="1" id="KW-1185">Reference proteome</keyword>
<protein>
    <submittedName>
        <fullName evidence="2">Uncharacterized protein LOC103322496</fullName>
    </submittedName>
</protein>
<gene>
    <name evidence="2" type="primary">LOC103322496</name>
</gene>
<reference evidence="1" key="1">
    <citation type="journal article" date="2012" name="Nat. Commun.">
        <title>The genome of Prunus mume.</title>
        <authorList>
            <person name="Zhang Q."/>
            <person name="Chen W."/>
            <person name="Sun L."/>
            <person name="Zhao F."/>
            <person name="Huang B."/>
            <person name="Yang W."/>
            <person name="Tao Y."/>
            <person name="Wang J."/>
            <person name="Yuan Z."/>
            <person name="Fan G."/>
            <person name="Xing Z."/>
            <person name="Han C."/>
            <person name="Pan H."/>
            <person name="Zhong X."/>
            <person name="Shi W."/>
            <person name="Liang X."/>
            <person name="Du D."/>
            <person name="Sun F."/>
            <person name="Xu Z."/>
            <person name="Hao R."/>
            <person name="Lv T."/>
            <person name="Lv Y."/>
            <person name="Zheng Z."/>
            <person name="Sun M."/>
            <person name="Luo L."/>
            <person name="Cai M."/>
            <person name="Gao Y."/>
            <person name="Wang J."/>
            <person name="Yin Y."/>
            <person name="Xu X."/>
            <person name="Cheng T."/>
            <person name="Wang J."/>
        </authorList>
    </citation>
    <scope>NUCLEOTIDE SEQUENCE [LARGE SCALE GENOMIC DNA]</scope>
</reference>
<proteinExistence type="predicted"/>
<dbReference type="RefSeq" id="XP_016647081.1">
    <property type="nucleotide sequence ID" value="XM_016791595.1"/>
</dbReference>
<organism evidence="1 2">
    <name type="scientific">Prunus mume</name>
    <name type="common">Japanese apricot</name>
    <name type="synonym">Armeniaca mume</name>
    <dbReference type="NCBI Taxonomy" id="102107"/>
    <lineage>
        <taxon>Eukaryota</taxon>
        <taxon>Viridiplantae</taxon>
        <taxon>Streptophyta</taxon>
        <taxon>Embryophyta</taxon>
        <taxon>Tracheophyta</taxon>
        <taxon>Spermatophyta</taxon>
        <taxon>Magnoliopsida</taxon>
        <taxon>eudicotyledons</taxon>
        <taxon>Gunneridae</taxon>
        <taxon>Pentapetalae</taxon>
        <taxon>rosids</taxon>
        <taxon>fabids</taxon>
        <taxon>Rosales</taxon>
        <taxon>Rosaceae</taxon>
        <taxon>Amygdaloideae</taxon>
        <taxon>Amygdaleae</taxon>
        <taxon>Prunus</taxon>
    </lineage>
</organism>
<accession>A0ABM1LI54</accession>